<dbReference type="EMBL" id="BAABME010013105">
    <property type="protein sequence ID" value="GAA0185823.1"/>
    <property type="molecule type" value="Genomic_DNA"/>
</dbReference>
<comment type="caution">
    <text evidence="2">The sequence shown here is derived from an EMBL/GenBank/DDBJ whole genome shotgun (WGS) entry which is preliminary data.</text>
</comment>
<gene>
    <name evidence="2" type="ORF">LIER_33111</name>
</gene>
<feature type="region of interest" description="Disordered" evidence="1">
    <location>
        <begin position="1"/>
        <end position="44"/>
    </location>
</feature>
<dbReference type="AlphaFoldDB" id="A0AAV3RVU4"/>
<keyword evidence="3" id="KW-1185">Reference proteome</keyword>
<evidence type="ECO:0000313" key="3">
    <source>
        <dbReference type="Proteomes" id="UP001454036"/>
    </source>
</evidence>
<reference evidence="2 3" key="1">
    <citation type="submission" date="2024-01" db="EMBL/GenBank/DDBJ databases">
        <title>The complete chloroplast genome sequence of Lithospermum erythrorhizon: insights into the phylogenetic relationship among Boraginaceae species and the maternal lineages of purple gromwells.</title>
        <authorList>
            <person name="Okada T."/>
            <person name="Watanabe K."/>
        </authorList>
    </citation>
    <scope>NUCLEOTIDE SEQUENCE [LARGE SCALE GENOMIC DNA]</scope>
</reference>
<sequence>MKTQTSPFNSVPSSPYSSTTTSLASSSIDSSSSSIPSTSSTSSPKCAGLDLLVKAIYQVTFGSVIGVPYIQKRVIRRRSKRSKNLIFDHTMLIKKGKNVIFNGKNDANEILGKGVVDFGVINKKKGAKKILKSEIQDSWRSKSSIVDCHECVQQGCA</sequence>
<accession>A0AAV3RVU4</accession>
<proteinExistence type="predicted"/>
<name>A0AAV3RVU4_LITER</name>
<evidence type="ECO:0000256" key="1">
    <source>
        <dbReference type="SAM" id="MobiDB-lite"/>
    </source>
</evidence>
<organism evidence="2 3">
    <name type="scientific">Lithospermum erythrorhizon</name>
    <name type="common">Purple gromwell</name>
    <name type="synonym">Lithospermum officinale var. erythrorhizon</name>
    <dbReference type="NCBI Taxonomy" id="34254"/>
    <lineage>
        <taxon>Eukaryota</taxon>
        <taxon>Viridiplantae</taxon>
        <taxon>Streptophyta</taxon>
        <taxon>Embryophyta</taxon>
        <taxon>Tracheophyta</taxon>
        <taxon>Spermatophyta</taxon>
        <taxon>Magnoliopsida</taxon>
        <taxon>eudicotyledons</taxon>
        <taxon>Gunneridae</taxon>
        <taxon>Pentapetalae</taxon>
        <taxon>asterids</taxon>
        <taxon>lamiids</taxon>
        <taxon>Boraginales</taxon>
        <taxon>Boraginaceae</taxon>
        <taxon>Boraginoideae</taxon>
        <taxon>Lithospermeae</taxon>
        <taxon>Lithospermum</taxon>
    </lineage>
</organism>
<protein>
    <submittedName>
        <fullName evidence="2">Uncharacterized protein</fullName>
    </submittedName>
</protein>
<dbReference type="Proteomes" id="UP001454036">
    <property type="component" value="Unassembled WGS sequence"/>
</dbReference>
<evidence type="ECO:0000313" key="2">
    <source>
        <dbReference type="EMBL" id="GAA0185823.1"/>
    </source>
</evidence>